<dbReference type="Proteomes" id="UP001187192">
    <property type="component" value="Unassembled WGS sequence"/>
</dbReference>
<accession>A0AA88DG47</accession>
<evidence type="ECO:0000313" key="3">
    <source>
        <dbReference type="Proteomes" id="UP001187192"/>
    </source>
</evidence>
<comment type="caution">
    <text evidence="2">The sequence shown here is derived from an EMBL/GenBank/DDBJ whole genome shotgun (WGS) entry which is preliminary data.</text>
</comment>
<gene>
    <name evidence="2" type="ORF">TIFTF001_023244</name>
</gene>
<protein>
    <submittedName>
        <fullName evidence="2">Uncharacterized protein</fullName>
    </submittedName>
</protein>
<keyword evidence="3" id="KW-1185">Reference proteome</keyword>
<feature type="compositionally biased region" description="Low complexity" evidence="1">
    <location>
        <begin position="22"/>
        <end position="39"/>
    </location>
</feature>
<sequence length="53" mass="5595">MRHHDHSNHAVAEAQSWEKKTTTPATTAPASGSSSTSQSPPLPSPMLRGSLDL</sequence>
<dbReference type="Gramene" id="FCD_00025869-RA">
    <property type="protein sequence ID" value="FCD_00025869-RA:cds"/>
    <property type="gene ID" value="FCD_00025869"/>
</dbReference>
<dbReference type="EMBL" id="BTGU01000049">
    <property type="protein sequence ID" value="GMN54102.1"/>
    <property type="molecule type" value="Genomic_DNA"/>
</dbReference>
<dbReference type="AlphaFoldDB" id="A0AA88DG47"/>
<feature type="region of interest" description="Disordered" evidence="1">
    <location>
        <begin position="1"/>
        <end position="53"/>
    </location>
</feature>
<evidence type="ECO:0000313" key="2">
    <source>
        <dbReference type="EMBL" id="GMN54102.1"/>
    </source>
</evidence>
<reference evidence="2" key="1">
    <citation type="submission" date="2023-07" db="EMBL/GenBank/DDBJ databases">
        <title>draft genome sequence of fig (Ficus carica).</title>
        <authorList>
            <person name="Takahashi T."/>
            <person name="Nishimura K."/>
        </authorList>
    </citation>
    <scope>NUCLEOTIDE SEQUENCE</scope>
</reference>
<proteinExistence type="predicted"/>
<organism evidence="2 3">
    <name type="scientific">Ficus carica</name>
    <name type="common">Common fig</name>
    <dbReference type="NCBI Taxonomy" id="3494"/>
    <lineage>
        <taxon>Eukaryota</taxon>
        <taxon>Viridiplantae</taxon>
        <taxon>Streptophyta</taxon>
        <taxon>Embryophyta</taxon>
        <taxon>Tracheophyta</taxon>
        <taxon>Spermatophyta</taxon>
        <taxon>Magnoliopsida</taxon>
        <taxon>eudicotyledons</taxon>
        <taxon>Gunneridae</taxon>
        <taxon>Pentapetalae</taxon>
        <taxon>rosids</taxon>
        <taxon>fabids</taxon>
        <taxon>Rosales</taxon>
        <taxon>Moraceae</taxon>
        <taxon>Ficeae</taxon>
        <taxon>Ficus</taxon>
    </lineage>
</organism>
<evidence type="ECO:0000256" key="1">
    <source>
        <dbReference type="SAM" id="MobiDB-lite"/>
    </source>
</evidence>
<name>A0AA88DG47_FICCA</name>